<proteinExistence type="predicted"/>
<evidence type="ECO:0000313" key="1">
    <source>
        <dbReference type="EMBL" id="RNA30844.1"/>
    </source>
</evidence>
<evidence type="ECO:0000313" key="2">
    <source>
        <dbReference type="Proteomes" id="UP000276133"/>
    </source>
</evidence>
<protein>
    <submittedName>
        <fullName evidence="1">Uncharacterized protein</fullName>
    </submittedName>
</protein>
<dbReference type="AlphaFoldDB" id="A0A3M7S4U6"/>
<dbReference type="Proteomes" id="UP000276133">
    <property type="component" value="Unassembled WGS sequence"/>
</dbReference>
<sequence>MAAENAILNIAHKHGSHLLVHSIKMRAENVNDEVISELNKNTAQLNKLKQQNQLNHSLL</sequence>
<dbReference type="EMBL" id="REGN01002034">
    <property type="protein sequence ID" value="RNA30844.1"/>
    <property type="molecule type" value="Genomic_DNA"/>
</dbReference>
<keyword evidence="2" id="KW-1185">Reference proteome</keyword>
<organism evidence="1 2">
    <name type="scientific">Brachionus plicatilis</name>
    <name type="common">Marine rotifer</name>
    <name type="synonym">Brachionus muelleri</name>
    <dbReference type="NCBI Taxonomy" id="10195"/>
    <lineage>
        <taxon>Eukaryota</taxon>
        <taxon>Metazoa</taxon>
        <taxon>Spiralia</taxon>
        <taxon>Gnathifera</taxon>
        <taxon>Rotifera</taxon>
        <taxon>Eurotatoria</taxon>
        <taxon>Monogononta</taxon>
        <taxon>Pseudotrocha</taxon>
        <taxon>Ploima</taxon>
        <taxon>Brachionidae</taxon>
        <taxon>Brachionus</taxon>
    </lineage>
</organism>
<reference evidence="1 2" key="1">
    <citation type="journal article" date="2018" name="Sci. Rep.">
        <title>Genomic signatures of local adaptation to the degree of environmental predictability in rotifers.</title>
        <authorList>
            <person name="Franch-Gras L."/>
            <person name="Hahn C."/>
            <person name="Garcia-Roger E.M."/>
            <person name="Carmona M.J."/>
            <person name="Serra M."/>
            <person name="Gomez A."/>
        </authorList>
    </citation>
    <scope>NUCLEOTIDE SEQUENCE [LARGE SCALE GENOMIC DNA]</scope>
    <source>
        <strain evidence="1">HYR1</strain>
    </source>
</reference>
<name>A0A3M7S4U6_BRAPC</name>
<accession>A0A3M7S4U6</accession>
<gene>
    <name evidence="1" type="ORF">BpHYR1_039889</name>
</gene>
<comment type="caution">
    <text evidence="1">The sequence shown here is derived from an EMBL/GenBank/DDBJ whole genome shotgun (WGS) entry which is preliminary data.</text>
</comment>